<evidence type="ECO:0000256" key="1">
    <source>
        <dbReference type="SAM" id="MobiDB-lite"/>
    </source>
</evidence>
<dbReference type="InterPro" id="IPR007060">
    <property type="entry name" value="FtsL/DivIC"/>
</dbReference>
<keyword evidence="3" id="KW-1185">Reference proteome</keyword>
<feature type="region of interest" description="Disordered" evidence="1">
    <location>
        <begin position="127"/>
        <end position="151"/>
    </location>
</feature>
<reference evidence="2 3" key="1">
    <citation type="submission" date="2024-07" db="EMBL/GenBank/DDBJ databases">
        <authorList>
            <person name="Thanompreechachai J."/>
            <person name="Duangmal K."/>
        </authorList>
    </citation>
    <scope>NUCLEOTIDE SEQUENCE [LARGE SCALE GENOMIC DNA]</scope>
    <source>
        <strain evidence="2 3">LSe6-4</strain>
    </source>
</reference>
<dbReference type="RefSeq" id="WP_370440834.1">
    <property type="nucleotide sequence ID" value="NZ_JBGFTU010000007.1"/>
</dbReference>
<protein>
    <submittedName>
        <fullName evidence="2">Septum formation initiator family protein</fullName>
    </submittedName>
</protein>
<evidence type="ECO:0000313" key="2">
    <source>
        <dbReference type="EMBL" id="MEZ0164585.1"/>
    </source>
</evidence>
<sequence>MSAADRRRTHGPRVLVLSAVVLLLAIFLVPSLQKWLEQRSEIGRLNAQISQQQQDLAAARAEQARWGDDAYVRTQARDRLRYVMPGEVPYVVDGHSDADRVSPQETATTVPKPSAAWYENVWESLRLAGNPDEAPPPSTPGLGSSGSGSTP</sequence>
<feature type="region of interest" description="Disordered" evidence="1">
    <location>
        <begin position="94"/>
        <end position="113"/>
    </location>
</feature>
<dbReference type="Proteomes" id="UP001565927">
    <property type="component" value="Unassembled WGS sequence"/>
</dbReference>
<dbReference type="Pfam" id="PF04977">
    <property type="entry name" value="DivIC"/>
    <property type="match status" value="1"/>
</dbReference>
<comment type="caution">
    <text evidence="2">The sequence shown here is derived from an EMBL/GenBank/DDBJ whole genome shotgun (WGS) entry which is preliminary data.</text>
</comment>
<proteinExistence type="predicted"/>
<gene>
    <name evidence="2" type="ORF">AB2L27_07385</name>
</gene>
<name>A0ABV4H295_9ACTN</name>
<organism evidence="2 3">
    <name type="scientific">Kineococcus halophytocola</name>
    <dbReference type="NCBI Taxonomy" id="3234027"/>
    <lineage>
        <taxon>Bacteria</taxon>
        <taxon>Bacillati</taxon>
        <taxon>Actinomycetota</taxon>
        <taxon>Actinomycetes</taxon>
        <taxon>Kineosporiales</taxon>
        <taxon>Kineosporiaceae</taxon>
        <taxon>Kineococcus</taxon>
    </lineage>
</organism>
<accession>A0ABV4H295</accession>
<evidence type="ECO:0000313" key="3">
    <source>
        <dbReference type="Proteomes" id="UP001565927"/>
    </source>
</evidence>
<dbReference type="EMBL" id="JBGFTU010000007">
    <property type="protein sequence ID" value="MEZ0164585.1"/>
    <property type="molecule type" value="Genomic_DNA"/>
</dbReference>